<protein>
    <submittedName>
        <fullName evidence="3">ABC-2 type transport system permease protein</fullName>
    </submittedName>
</protein>
<feature type="transmembrane region" description="Helical" evidence="1">
    <location>
        <begin position="145"/>
        <end position="166"/>
    </location>
</feature>
<feature type="transmembrane region" description="Helical" evidence="1">
    <location>
        <begin position="237"/>
        <end position="255"/>
    </location>
</feature>
<proteinExistence type="predicted"/>
<evidence type="ECO:0000313" key="3">
    <source>
        <dbReference type="EMBL" id="TCN27320.1"/>
    </source>
</evidence>
<keyword evidence="1" id="KW-0472">Membrane</keyword>
<accession>A0A4V2RE50</accession>
<keyword evidence="1" id="KW-1133">Transmembrane helix</keyword>
<dbReference type="Proteomes" id="UP000295689">
    <property type="component" value="Unassembled WGS sequence"/>
</dbReference>
<dbReference type="Pfam" id="PF20047">
    <property type="entry name" value="DUF6449"/>
    <property type="match status" value="1"/>
</dbReference>
<organism evidence="3 4">
    <name type="scientific">Mesobacillus foraminis</name>
    <dbReference type="NCBI Taxonomy" id="279826"/>
    <lineage>
        <taxon>Bacteria</taxon>
        <taxon>Bacillati</taxon>
        <taxon>Bacillota</taxon>
        <taxon>Bacilli</taxon>
        <taxon>Bacillales</taxon>
        <taxon>Bacillaceae</taxon>
        <taxon>Mesobacillus</taxon>
    </lineage>
</organism>
<feature type="transmembrane region" description="Helical" evidence="1">
    <location>
        <begin position="275"/>
        <end position="293"/>
    </location>
</feature>
<dbReference type="AlphaFoldDB" id="A0A4V2RE50"/>
<dbReference type="RefSeq" id="WP_132002022.1">
    <property type="nucleotide sequence ID" value="NZ_JABUHM010000001.1"/>
</dbReference>
<feature type="transmembrane region" description="Helical" evidence="1">
    <location>
        <begin position="105"/>
        <end position="133"/>
    </location>
</feature>
<feature type="transmembrane region" description="Helical" evidence="1">
    <location>
        <begin position="299"/>
        <end position="322"/>
    </location>
</feature>
<evidence type="ECO:0000313" key="4">
    <source>
        <dbReference type="Proteomes" id="UP000295689"/>
    </source>
</evidence>
<sequence>MPSKTSLFNKELILDILRSTGWISIVYFLGLTFALPIRMLMMYTDDNNMHHLVPVRNLFEYDYAIQLGLLMVVPILLAVFMFRYLQVKPAADFMHSLPVRREKIFHHYALAGMVGLILPVAIIAASVFFLHGALSLDRYFGSEDIVYWAAATVLLSLLLFTAGVFVGMMTGISAVQAVLTYIFLVFPAGITLMVFYNLKILLFGFPSDYYMTINLEKLSPLTTAALLNERILQGWELLLFAALTVLLYCMSLYLYKRRKIESSTEAIAFPKLRFLFKYGVTFCTMLVGGMYFGEVQNNSIGWIVFGYVIGAILGYLAAEMVLQKSWRVLGKVKGLAVYGVAVAILLTIVQMLGIYENNVPGQEEVKSVILADTPHIYPRPENYGFNYSPAPIKGEDNIEAVRKLHEQIVSDKKVDQFAGGEEPVETAFFLYELKNGDKVIRQYRINRLLYEDFYKSIHESEEYRRASNEIFNISPEEVNHLTITSNGPSNHFVTINMPQEIKEIIAAIQSDILQESYADSRYFGYYQPSIEVVIQKDHFIQLNLNPSYKKLNKWLEDKGLIEKVKVMPEEVSYVQIGKYEKEKHDSFEVNVEQIAHDFEKHADVLKVTDKKQINEILNTAGMGDKHQYVAVLHFEGRVYPELLYFDEEHTPDFIKKAIK</sequence>
<dbReference type="InterPro" id="IPR053046">
    <property type="entry name" value="ABC-5_transporter"/>
</dbReference>
<keyword evidence="1" id="KW-0812">Transmembrane</keyword>
<dbReference type="InterPro" id="IPR045611">
    <property type="entry name" value="DUF6449"/>
</dbReference>
<dbReference type="EMBL" id="SLVV01000002">
    <property type="protein sequence ID" value="TCN27320.1"/>
    <property type="molecule type" value="Genomic_DNA"/>
</dbReference>
<keyword evidence="4" id="KW-1185">Reference proteome</keyword>
<feature type="transmembrane region" description="Helical" evidence="1">
    <location>
        <begin position="21"/>
        <end position="43"/>
    </location>
</feature>
<feature type="transmembrane region" description="Helical" evidence="1">
    <location>
        <begin position="334"/>
        <end position="355"/>
    </location>
</feature>
<reference evidence="3 4" key="1">
    <citation type="journal article" date="2015" name="Stand. Genomic Sci.">
        <title>Genomic Encyclopedia of Bacterial and Archaeal Type Strains, Phase III: the genomes of soil and plant-associated and newly described type strains.</title>
        <authorList>
            <person name="Whitman W.B."/>
            <person name="Woyke T."/>
            <person name="Klenk H.P."/>
            <person name="Zhou Y."/>
            <person name="Lilburn T.G."/>
            <person name="Beck B.J."/>
            <person name="De Vos P."/>
            <person name="Vandamme P."/>
            <person name="Eisen J.A."/>
            <person name="Garrity G."/>
            <person name="Hugenholtz P."/>
            <person name="Kyrpides N.C."/>
        </authorList>
    </citation>
    <scope>NUCLEOTIDE SEQUENCE [LARGE SCALE GENOMIC DNA]</scope>
    <source>
        <strain evidence="3 4">CV53</strain>
    </source>
</reference>
<dbReference type="PANTHER" id="PTHR39177">
    <property type="entry name" value="ABC TRANSPORTER PERMEASE YTRC-RELATED"/>
    <property type="match status" value="1"/>
</dbReference>
<feature type="transmembrane region" description="Helical" evidence="1">
    <location>
        <begin position="178"/>
        <end position="198"/>
    </location>
</feature>
<name>A0A4V2RE50_9BACI</name>
<feature type="transmembrane region" description="Helical" evidence="1">
    <location>
        <begin position="63"/>
        <end position="85"/>
    </location>
</feature>
<evidence type="ECO:0000259" key="2">
    <source>
        <dbReference type="Pfam" id="PF20047"/>
    </source>
</evidence>
<evidence type="ECO:0000256" key="1">
    <source>
        <dbReference type="SAM" id="Phobius"/>
    </source>
</evidence>
<gene>
    <name evidence="3" type="ORF">EV146_102269</name>
</gene>
<comment type="caution">
    <text evidence="3">The sequence shown here is derived from an EMBL/GenBank/DDBJ whole genome shotgun (WGS) entry which is preliminary data.</text>
</comment>
<feature type="domain" description="DUF6449" evidence="2">
    <location>
        <begin position="431"/>
        <end position="512"/>
    </location>
</feature>
<dbReference type="PANTHER" id="PTHR39177:SF1">
    <property type="entry name" value="ABC TRANSPORTER PERMEASE YTRC-RELATED"/>
    <property type="match status" value="1"/>
</dbReference>